<dbReference type="InterPro" id="IPR031165">
    <property type="entry name" value="GNAT_YJDJ"/>
</dbReference>
<proteinExistence type="inferred from homology"/>
<reference evidence="6" key="2">
    <citation type="submission" date="2025-05" db="UniProtKB">
        <authorList>
            <consortium name="Ensembl"/>
        </authorList>
    </citation>
    <scope>IDENTIFICATION</scope>
</reference>
<comment type="similarity">
    <text evidence="1">Belongs to the NATD1 family.</text>
</comment>
<accession>A0A8C6VYU9</accession>
<dbReference type="SUPFAM" id="SSF55729">
    <property type="entry name" value="Acyl-CoA N-acyltransferases (Nat)"/>
    <property type="match status" value="1"/>
</dbReference>
<dbReference type="RefSeq" id="XP_015830186.1">
    <property type="nucleotide sequence ID" value="XM_015974700.3"/>
</dbReference>
<evidence type="ECO:0000256" key="1">
    <source>
        <dbReference type="ARBA" id="ARBA00006233"/>
    </source>
</evidence>
<dbReference type="Gene3D" id="3.40.630.30">
    <property type="match status" value="1"/>
</dbReference>
<evidence type="ECO:0000256" key="2">
    <source>
        <dbReference type="ARBA" id="ARBA00020243"/>
    </source>
</evidence>
<dbReference type="Ensembl" id="ENSNFUT00015052066.1">
    <property type="protein sequence ID" value="ENSNFUP00015049922.1"/>
    <property type="gene ID" value="ENSNFUG00015023489.1"/>
</dbReference>
<evidence type="ECO:0000256" key="3">
    <source>
        <dbReference type="ARBA" id="ARBA00031876"/>
    </source>
</evidence>
<gene>
    <name evidence="6" type="primary">LOC107395334</name>
    <name evidence="5" type="ORF">G4P62_017795</name>
</gene>
<dbReference type="Pfam" id="PF14542">
    <property type="entry name" value="Acetyltransf_CG"/>
    <property type="match status" value="1"/>
</dbReference>
<reference evidence="5" key="1">
    <citation type="submission" date="2020-03" db="EMBL/GenBank/DDBJ databases">
        <title>Intra-Species Differences in Population Size shape Life History and Genome Evolution.</title>
        <authorList>
            <person name="Willemsen D."/>
            <person name="Cui R."/>
            <person name="Valenzano D.R."/>
        </authorList>
    </citation>
    <scope>NUCLEOTIDE SEQUENCE</scope>
    <source>
        <strain evidence="5">GRZ</strain>
        <tissue evidence="5">Whole</tissue>
    </source>
</reference>
<dbReference type="Proteomes" id="UP000822369">
    <property type="component" value="Chromosome 3"/>
</dbReference>
<dbReference type="EMBL" id="JAAVVJ010000003">
    <property type="protein sequence ID" value="KAF7227415.1"/>
    <property type="molecule type" value="Genomic_DNA"/>
</dbReference>
<dbReference type="KEGG" id="nfu:107395334"/>
<dbReference type="AlphaFoldDB" id="A0A8C6VYU9"/>
<dbReference type="PANTHER" id="PTHR31435">
    <property type="entry name" value="PROTEIN NATD1"/>
    <property type="match status" value="1"/>
</dbReference>
<keyword evidence="7" id="KW-1185">Reference proteome</keyword>
<evidence type="ECO:0000313" key="7">
    <source>
        <dbReference type="Proteomes" id="UP000694548"/>
    </source>
</evidence>
<name>A0A8C6VYU9_NOTFU</name>
<organism evidence="6 7">
    <name type="scientific">Nothobranchius furzeri</name>
    <name type="common">Turquoise killifish</name>
    <dbReference type="NCBI Taxonomy" id="105023"/>
    <lineage>
        <taxon>Eukaryota</taxon>
        <taxon>Metazoa</taxon>
        <taxon>Chordata</taxon>
        <taxon>Craniata</taxon>
        <taxon>Vertebrata</taxon>
        <taxon>Euteleostomi</taxon>
        <taxon>Actinopterygii</taxon>
        <taxon>Neopterygii</taxon>
        <taxon>Teleostei</taxon>
        <taxon>Neoteleostei</taxon>
        <taxon>Acanthomorphata</taxon>
        <taxon>Ovalentaria</taxon>
        <taxon>Atherinomorphae</taxon>
        <taxon>Cyprinodontiformes</taxon>
        <taxon>Nothobranchiidae</taxon>
        <taxon>Nothobranchius</taxon>
    </lineage>
</organism>
<evidence type="ECO:0000313" key="6">
    <source>
        <dbReference type="Ensembl" id="ENSNFUP00015049922.1"/>
    </source>
</evidence>
<dbReference type="PANTHER" id="PTHR31435:SF9">
    <property type="entry name" value="PROTEIN NATD1"/>
    <property type="match status" value="1"/>
</dbReference>
<dbReference type="GeneID" id="107395334"/>
<evidence type="ECO:0000313" key="5">
    <source>
        <dbReference type="EMBL" id="KAF7227415.1"/>
    </source>
</evidence>
<dbReference type="GeneTree" id="ENSGT00390000014840"/>
<dbReference type="InterPro" id="IPR016181">
    <property type="entry name" value="Acyl_CoA_acyltransferase"/>
</dbReference>
<feature type="domain" description="N-acetyltransferase" evidence="4">
    <location>
        <begin position="58"/>
        <end position="146"/>
    </location>
</feature>
<sequence length="147" mass="16735">MAFKSTSKLLELTQRSWSWQKSFCSLGYSGSFTVEHDRLNRCFTVSPVSSGEGVNSIPDFKPGSRIDSSAARQQAVLYYRFTGDKQVDLMSTFVPETFRGQRIAALLSQAAIDFLLENKLKAHVSCWYIKKYIAEHPHQQYKDLIIS</sequence>
<evidence type="ECO:0000259" key="4">
    <source>
        <dbReference type="PROSITE" id="PS51729"/>
    </source>
</evidence>
<dbReference type="InterPro" id="IPR045057">
    <property type="entry name" value="Gcn5-rel_NAT"/>
</dbReference>
<dbReference type="Proteomes" id="UP000694548">
    <property type="component" value="Unassembled WGS sequence"/>
</dbReference>
<dbReference type="OMA" id="KARVSCW"/>
<dbReference type="PROSITE" id="PS51729">
    <property type="entry name" value="GNAT_YJDJ"/>
    <property type="match status" value="1"/>
</dbReference>
<protein>
    <recommendedName>
        <fullName evidence="2">Protein NATD1</fullName>
    </recommendedName>
    <alternativeName>
        <fullName evidence="3">N-acetyltransferase domain-containing protein 1</fullName>
    </alternativeName>
</protein>
<dbReference type="OrthoDB" id="74247at2759"/>